<dbReference type="AlphaFoldDB" id="V5FXX2"/>
<accession>V5FXX2</accession>
<dbReference type="EMBL" id="GALX01005946">
    <property type="protein sequence ID" value="JAB62520.1"/>
    <property type="molecule type" value="Transcribed_RNA"/>
</dbReference>
<proteinExistence type="predicted"/>
<organism evidence="2">
    <name type="scientific">Anoplophora glabripennis</name>
    <name type="common">Asian longhorn beetle</name>
    <name type="synonym">Anoplophora nobilis</name>
    <dbReference type="NCBI Taxonomy" id="217634"/>
    <lineage>
        <taxon>Eukaryota</taxon>
        <taxon>Metazoa</taxon>
        <taxon>Ecdysozoa</taxon>
        <taxon>Arthropoda</taxon>
        <taxon>Hexapoda</taxon>
        <taxon>Insecta</taxon>
        <taxon>Pterygota</taxon>
        <taxon>Neoptera</taxon>
        <taxon>Endopterygota</taxon>
        <taxon>Coleoptera</taxon>
        <taxon>Polyphaga</taxon>
        <taxon>Cucujiformia</taxon>
        <taxon>Chrysomeloidea</taxon>
        <taxon>Cerambycidae</taxon>
        <taxon>Lamiinae</taxon>
        <taxon>Lamiini</taxon>
        <taxon>Anoplophora</taxon>
    </lineage>
</organism>
<protein>
    <submittedName>
        <fullName evidence="2">Uncharacterized protein</fullName>
    </submittedName>
</protein>
<feature type="non-terminal residue" evidence="2">
    <location>
        <position position="1"/>
    </location>
</feature>
<evidence type="ECO:0000313" key="2">
    <source>
        <dbReference type="EMBL" id="JAB62520.1"/>
    </source>
</evidence>
<feature type="compositionally biased region" description="Polar residues" evidence="1">
    <location>
        <begin position="49"/>
        <end position="59"/>
    </location>
</feature>
<feature type="non-terminal residue" evidence="2">
    <location>
        <position position="110"/>
    </location>
</feature>
<evidence type="ECO:0000256" key="1">
    <source>
        <dbReference type="SAM" id="MobiDB-lite"/>
    </source>
</evidence>
<sequence length="110" mass="12866">HKYGKYYLKTYILGFRLSLDNLKDIFTFFTMPVPNLEENGQEEQVASVVDQQSESENETAATVNEIVIIDPDTFELDLNHGRIDKLQNLEPLTCIERLYLRWNLITKIEN</sequence>
<name>V5FXX2_ANOGL</name>
<feature type="region of interest" description="Disordered" evidence="1">
    <location>
        <begin position="40"/>
        <end position="59"/>
    </location>
</feature>
<reference evidence="2" key="1">
    <citation type="submission" date="2013-07" db="EMBL/GenBank/DDBJ databases">
        <title>Midgut Transcriptome Profiling of Anoplphora glabripennis, a Lignocellulose Degrading, Wood-Boring Cerambycid.</title>
        <authorList>
            <person name="Scully E.D."/>
            <person name="Hoover K."/>
            <person name="Carlson J.E."/>
            <person name="Tien M."/>
            <person name="Geib S.M."/>
        </authorList>
    </citation>
    <scope>NUCLEOTIDE SEQUENCE</scope>
</reference>
<dbReference type="OrthoDB" id="7451790at2759"/>